<evidence type="ECO:0000256" key="1">
    <source>
        <dbReference type="SAM" id="Phobius"/>
    </source>
</evidence>
<keyword evidence="1" id="KW-0812">Transmembrane</keyword>
<evidence type="ECO:0000313" key="2">
    <source>
        <dbReference type="EMBL" id="MCP3425454.1"/>
    </source>
</evidence>
<comment type="caution">
    <text evidence="2">The sequence shown here is derived from an EMBL/GenBank/DDBJ whole genome shotgun (WGS) entry which is preliminary data.</text>
</comment>
<sequence>MIKIGSTVASLAGVALANKILTAGWKKVTGDEPPTVNDDPDEQIRDIIIWSLVTGLVGTLIKVGVSRAL</sequence>
<dbReference type="InterPro" id="IPR025329">
    <property type="entry name" value="DUF4235"/>
</dbReference>
<keyword evidence="1" id="KW-0472">Membrane</keyword>
<accession>A0A9X2KI40</accession>
<proteinExistence type="predicted"/>
<name>A0A9X2KI40_9MICC</name>
<dbReference type="AlphaFoldDB" id="A0A9X2KI40"/>
<organism evidence="2 3">
    <name type="scientific">Rothia santali</name>
    <dbReference type="NCBI Taxonomy" id="2949643"/>
    <lineage>
        <taxon>Bacteria</taxon>
        <taxon>Bacillati</taxon>
        <taxon>Actinomycetota</taxon>
        <taxon>Actinomycetes</taxon>
        <taxon>Micrococcales</taxon>
        <taxon>Micrococcaceae</taxon>
        <taxon>Rothia</taxon>
    </lineage>
</organism>
<feature type="transmembrane region" description="Helical" evidence="1">
    <location>
        <begin position="47"/>
        <end position="65"/>
    </location>
</feature>
<keyword evidence="3" id="KW-1185">Reference proteome</keyword>
<dbReference type="EMBL" id="JANAFB010000009">
    <property type="protein sequence ID" value="MCP3425454.1"/>
    <property type="molecule type" value="Genomic_DNA"/>
</dbReference>
<keyword evidence="1" id="KW-1133">Transmembrane helix</keyword>
<protein>
    <submittedName>
        <fullName evidence="2">DUF4235 domain-containing protein</fullName>
    </submittedName>
</protein>
<evidence type="ECO:0000313" key="3">
    <source>
        <dbReference type="Proteomes" id="UP001139502"/>
    </source>
</evidence>
<reference evidence="2" key="1">
    <citation type="submission" date="2022-06" db="EMBL/GenBank/DDBJ databases">
        <title>Rothia sp. isolated from sandalwood seedling.</title>
        <authorList>
            <person name="Tuikhar N."/>
            <person name="Kirdat K."/>
            <person name="Thorat V."/>
            <person name="Swetha P."/>
            <person name="Padma S."/>
            <person name="Sundararaj R."/>
            <person name="Yadav A."/>
        </authorList>
    </citation>
    <scope>NUCLEOTIDE SEQUENCE</scope>
    <source>
        <strain evidence="2">AR01</strain>
    </source>
</reference>
<gene>
    <name evidence="2" type="ORF">NBM05_05330</name>
</gene>
<dbReference type="Pfam" id="PF14019">
    <property type="entry name" value="DUF4235"/>
    <property type="match status" value="1"/>
</dbReference>
<dbReference type="Proteomes" id="UP001139502">
    <property type="component" value="Unassembled WGS sequence"/>
</dbReference>